<gene>
    <name evidence="2" type="ORF">CAL28_22875</name>
</gene>
<name>A0A261UKB0_9BORD</name>
<comment type="caution">
    <text evidence="2">The sequence shown here is derived from an EMBL/GenBank/DDBJ whole genome shotgun (WGS) entry which is preliminary data.</text>
</comment>
<dbReference type="EMBL" id="NEVS01000004">
    <property type="protein sequence ID" value="OZI62071.1"/>
    <property type="molecule type" value="Genomic_DNA"/>
</dbReference>
<dbReference type="RefSeq" id="WP_094843455.1">
    <property type="nucleotide sequence ID" value="NZ_NEVS01000004.1"/>
</dbReference>
<organism evidence="2 3">
    <name type="scientific">Bordetella genomosp. 11</name>
    <dbReference type="NCBI Taxonomy" id="1416808"/>
    <lineage>
        <taxon>Bacteria</taxon>
        <taxon>Pseudomonadati</taxon>
        <taxon>Pseudomonadota</taxon>
        <taxon>Betaproteobacteria</taxon>
        <taxon>Burkholderiales</taxon>
        <taxon>Alcaligenaceae</taxon>
        <taxon>Bordetella</taxon>
    </lineage>
</organism>
<dbReference type="OrthoDB" id="8636154at2"/>
<reference evidence="3" key="1">
    <citation type="submission" date="2017-05" db="EMBL/GenBank/DDBJ databases">
        <title>Complete and WGS of Bordetella genogroups.</title>
        <authorList>
            <person name="Spilker T."/>
            <person name="Lipuma J."/>
        </authorList>
    </citation>
    <scope>NUCLEOTIDE SEQUENCE [LARGE SCALE GENOMIC DNA]</scope>
    <source>
        <strain evidence="3">AU8856</strain>
    </source>
</reference>
<evidence type="ECO:0008006" key="4">
    <source>
        <dbReference type="Google" id="ProtNLM"/>
    </source>
</evidence>
<protein>
    <recommendedName>
        <fullName evidence="4">Type III secretion protein</fullName>
    </recommendedName>
</protein>
<evidence type="ECO:0000313" key="2">
    <source>
        <dbReference type="EMBL" id="OZI62071.1"/>
    </source>
</evidence>
<sequence length="110" mass="11443">MQVDLFLAALNAPSSEDGDTASGDTSEAGGDSPLTRIVQGMRGGLAGISNDWEQARSMASDLEQRPVLDGSVIRDALKLVRTTSRVSVAIDVVSKALGKVSHTADVMSRG</sequence>
<keyword evidence="3" id="KW-1185">Reference proteome</keyword>
<evidence type="ECO:0000256" key="1">
    <source>
        <dbReference type="SAM" id="MobiDB-lite"/>
    </source>
</evidence>
<dbReference type="Proteomes" id="UP000215767">
    <property type="component" value="Unassembled WGS sequence"/>
</dbReference>
<dbReference type="AlphaFoldDB" id="A0A261UKB0"/>
<evidence type="ECO:0000313" key="3">
    <source>
        <dbReference type="Proteomes" id="UP000215767"/>
    </source>
</evidence>
<accession>A0A261UKB0</accession>
<proteinExistence type="predicted"/>
<feature type="region of interest" description="Disordered" evidence="1">
    <location>
        <begin position="10"/>
        <end position="34"/>
    </location>
</feature>